<evidence type="ECO:0000313" key="5">
    <source>
        <dbReference type="EMBL" id="MFC4095570.1"/>
    </source>
</evidence>
<dbReference type="GO" id="GO:0030272">
    <property type="term" value="F:5-formyltetrahydrofolate cyclo-ligase activity"/>
    <property type="evidence" value="ECO:0007669"/>
    <property type="project" value="UniProtKB-EC"/>
</dbReference>
<gene>
    <name evidence="5" type="ORF">ACFOUT_06770</name>
</gene>
<dbReference type="InterPro" id="IPR024185">
    <property type="entry name" value="FTHF_cligase-like_sf"/>
</dbReference>
<dbReference type="InterPro" id="IPR037171">
    <property type="entry name" value="NagB/RpiA_transferase-like"/>
</dbReference>
<comment type="catalytic activity">
    <reaction evidence="4">
        <text>(6S)-5-formyl-5,6,7,8-tetrahydrofolate + ATP = (6R)-5,10-methenyltetrahydrofolate + ADP + phosphate</text>
        <dbReference type="Rhea" id="RHEA:10488"/>
        <dbReference type="ChEBI" id="CHEBI:30616"/>
        <dbReference type="ChEBI" id="CHEBI:43474"/>
        <dbReference type="ChEBI" id="CHEBI:57455"/>
        <dbReference type="ChEBI" id="CHEBI:57457"/>
        <dbReference type="ChEBI" id="CHEBI:456216"/>
        <dbReference type="EC" id="6.3.3.2"/>
    </reaction>
</comment>
<evidence type="ECO:0000256" key="3">
    <source>
        <dbReference type="ARBA" id="ARBA00022840"/>
    </source>
</evidence>
<comment type="similarity">
    <text evidence="1 4">Belongs to the 5-formyltetrahydrofolate cyclo-ligase family.</text>
</comment>
<evidence type="ECO:0000256" key="1">
    <source>
        <dbReference type="ARBA" id="ARBA00010638"/>
    </source>
</evidence>
<comment type="caution">
    <text evidence="5">The sequence shown here is derived from an EMBL/GenBank/DDBJ whole genome shotgun (WGS) entry which is preliminary data.</text>
</comment>
<accession>A0ABV8JR35</accession>
<keyword evidence="5" id="KW-0436">Ligase</keyword>
<dbReference type="Proteomes" id="UP001595814">
    <property type="component" value="Unassembled WGS sequence"/>
</dbReference>
<dbReference type="PIRSF" id="PIRSF006806">
    <property type="entry name" value="FTHF_cligase"/>
    <property type="match status" value="1"/>
</dbReference>
<evidence type="ECO:0000256" key="2">
    <source>
        <dbReference type="ARBA" id="ARBA00022741"/>
    </source>
</evidence>
<dbReference type="PANTHER" id="PTHR23407:SF1">
    <property type="entry name" value="5-FORMYLTETRAHYDROFOLATE CYCLO-LIGASE"/>
    <property type="match status" value="1"/>
</dbReference>
<evidence type="ECO:0000313" key="6">
    <source>
        <dbReference type="Proteomes" id="UP001595814"/>
    </source>
</evidence>
<organism evidence="5 6">
    <name type="scientific">Euzebyella saccharophila</name>
    <dbReference type="NCBI Taxonomy" id="679664"/>
    <lineage>
        <taxon>Bacteria</taxon>
        <taxon>Pseudomonadati</taxon>
        <taxon>Bacteroidota</taxon>
        <taxon>Flavobacteriia</taxon>
        <taxon>Flavobacteriales</taxon>
        <taxon>Flavobacteriaceae</taxon>
        <taxon>Euzebyella</taxon>
    </lineage>
</organism>
<keyword evidence="4" id="KW-0460">Magnesium</keyword>
<evidence type="ECO:0000256" key="4">
    <source>
        <dbReference type="RuleBase" id="RU361279"/>
    </source>
</evidence>
<keyword evidence="4" id="KW-0479">Metal-binding</keyword>
<dbReference type="PANTHER" id="PTHR23407">
    <property type="entry name" value="ATPASE INHIBITOR/5-FORMYLTETRAHYDROFOLATE CYCLO-LIGASE"/>
    <property type="match status" value="1"/>
</dbReference>
<reference evidence="6" key="1">
    <citation type="journal article" date="2019" name="Int. J. Syst. Evol. Microbiol.">
        <title>The Global Catalogue of Microorganisms (GCM) 10K type strain sequencing project: providing services to taxonomists for standard genome sequencing and annotation.</title>
        <authorList>
            <consortium name="The Broad Institute Genomics Platform"/>
            <consortium name="The Broad Institute Genome Sequencing Center for Infectious Disease"/>
            <person name="Wu L."/>
            <person name="Ma J."/>
        </authorList>
    </citation>
    <scope>NUCLEOTIDE SEQUENCE [LARGE SCALE GENOMIC DNA]</scope>
    <source>
        <strain evidence="6">CECT 7477</strain>
    </source>
</reference>
<keyword evidence="2 4" id="KW-0547">Nucleotide-binding</keyword>
<dbReference type="Pfam" id="PF01812">
    <property type="entry name" value="5-FTHF_cyc-lig"/>
    <property type="match status" value="1"/>
</dbReference>
<dbReference type="RefSeq" id="WP_192460762.1">
    <property type="nucleotide sequence ID" value="NZ_JACYFJ010000001.1"/>
</dbReference>
<dbReference type="NCBIfam" id="TIGR02727">
    <property type="entry name" value="MTHFS_bact"/>
    <property type="match status" value="1"/>
</dbReference>
<proteinExistence type="inferred from homology"/>
<dbReference type="InterPro" id="IPR002698">
    <property type="entry name" value="FTHF_cligase"/>
</dbReference>
<dbReference type="SUPFAM" id="SSF100950">
    <property type="entry name" value="NagB/RpiA/CoA transferase-like"/>
    <property type="match status" value="1"/>
</dbReference>
<keyword evidence="3 4" id="KW-0067">ATP-binding</keyword>
<keyword evidence="6" id="KW-1185">Reference proteome</keyword>
<dbReference type="Gene3D" id="3.40.50.10420">
    <property type="entry name" value="NagB/RpiA/CoA transferase-like"/>
    <property type="match status" value="1"/>
</dbReference>
<comment type="cofactor">
    <cofactor evidence="4">
        <name>Mg(2+)</name>
        <dbReference type="ChEBI" id="CHEBI:18420"/>
    </cofactor>
</comment>
<protein>
    <recommendedName>
        <fullName evidence="4">5-formyltetrahydrofolate cyclo-ligase</fullName>
        <ecNumber evidence="4">6.3.3.2</ecNumber>
    </recommendedName>
</protein>
<name>A0ABV8JR35_9FLAO</name>
<dbReference type="EC" id="6.3.3.2" evidence="4"/>
<dbReference type="EMBL" id="JBHSAW010000004">
    <property type="protein sequence ID" value="MFC4095570.1"/>
    <property type="molecule type" value="Genomic_DNA"/>
</dbReference>
<sequence length="191" mass="22130">MLKKDLRSHYKDLRKNLSEDALLNASLSIANRALHLPGFIWNLNYFHLFLPITEQREIDTSFILSILQGKDKTVVIPKVISPTEMAHYLLLDNTRLIKNKWNIPEPVDGIEIEVEKLDVVFIPLLSFDKKGNRVGYGKGFYDRFLDLCKPDVVKIGLSLFEAEEVIKDVYPHDKKMDYCITPNKLYSFSKD</sequence>